<accession>A0A1H3L048</accession>
<proteinExistence type="predicted"/>
<gene>
    <name evidence="1" type="ORF">SAMN02910414_01866</name>
</gene>
<keyword evidence="2" id="KW-1185">Reference proteome</keyword>
<sequence length="320" mass="36773">MQTINEFKNEIDKLYLDNTLAMRVIRGEVKRDADKVSILAYQCNMARMKTTDIKLPTFIEIIADANGIIKDISLYDNFKGSQGMVCSGKYLDKTLKSYLLNKNINSDFSILKYTKNYHCRHTYEVVAAGISFYHFLVDGKLDYGSFLNKTVAYECEAGLEIKDELVINDDEYLLKENVHFNAKDLKMLSNGKIGAIDAFKLDGNFFHNGLMVDDFVKEITPCDTASKVTLNMMRLFNCPWKMLGRIVGKNRNFYFTNLVPSSFYGVLIQAISLILFPNNYNYFQHTMAGLQREDNIPLCSGMVINFDEINEFYPDLIKYI</sequence>
<name>A0A1H3L048_9FIRM</name>
<dbReference type="OrthoDB" id="2083803at2"/>
<protein>
    <submittedName>
        <fullName evidence="1">Uncharacterized protein</fullName>
    </submittedName>
</protein>
<dbReference type="RefSeq" id="WP_074718348.1">
    <property type="nucleotide sequence ID" value="NZ_FNPG01000023.1"/>
</dbReference>
<evidence type="ECO:0000313" key="1">
    <source>
        <dbReference type="EMBL" id="SDY57781.1"/>
    </source>
</evidence>
<dbReference type="AlphaFoldDB" id="A0A1H3L048"/>
<dbReference type="STRING" id="1122142.SAMN02910414_01866"/>
<reference evidence="1 2" key="1">
    <citation type="submission" date="2016-10" db="EMBL/GenBank/DDBJ databases">
        <authorList>
            <person name="de Groot N.N."/>
        </authorList>
    </citation>
    <scope>NUCLEOTIDE SEQUENCE [LARGE SCALE GENOMIC DNA]</scope>
    <source>
        <strain evidence="1 2">DSM 14045</strain>
    </source>
</reference>
<organism evidence="1 2">
    <name type="scientific">Lachnobacterium bovis DSM 14045</name>
    <dbReference type="NCBI Taxonomy" id="1122142"/>
    <lineage>
        <taxon>Bacteria</taxon>
        <taxon>Bacillati</taxon>
        <taxon>Bacillota</taxon>
        <taxon>Clostridia</taxon>
        <taxon>Lachnospirales</taxon>
        <taxon>Lachnospiraceae</taxon>
        <taxon>Lachnobacterium</taxon>
    </lineage>
</organism>
<dbReference type="EMBL" id="FNPG01000023">
    <property type="protein sequence ID" value="SDY57781.1"/>
    <property type="molecule type" value="Genomic_DNA"/>
</dbReference>
<dbReference type="Proteomes" id="UP000183918">
    <property type="component" value="Unassembled WGS sequence"/>
</dbReference>
<evidence type="ECO:0000313" key="2">
    <source>
        <dbReference type="Proteomes" id="UP000183918"/>
    </source>
</evidence>